<organism evidence="9">
    <name type="scientific">Culicoides sonorensis</name>
    <name type="common">Biting midge</name>
    <dbReference type="NCBI Taxonomy" id="179676"/>
    <lineage>
        <taxon>Eukaryota</taxon>
        <taxon>Metazoa</taxon>
        <taxon>Ecdysozoa</taxon>
        <taxon>Arthropoda</taxon>
        <taxon>Hexapoda</taxon>
        <taxon>Insecta</taxon>
        <taxon>Pterygota</taxon>
        <taxon>Neoptera</taxon>
        <taxon>Endopterygota</taxon>
        <taxon>Diptera</taxon>
        <taxon>Nematocera</taxon>
        <taxon>Chironomoidea</taxon>
        <taxon>Ceratopogonidae</taxon>
        <taxon>Ceratopogoninae</taxon>
        <taxon>Culicoides</taxon>
        <taxon>Monoculicoides</taxon>
    </lineage>
</organism>
<dbReference type="SUPFAM" id="SSF57716">
    <property type="entry name" value="Glucocorticoid receptor-like (DNA-binding domain)"/>
    <property type="match status" value="1"/>
</dbReference>
<dbReference type="GO" id="GO:0005634">
    <property type="term" value="C:nucleus"/>
    <property type="evidence" value="ECO:0007669"/>
    <property type="project" value="InterPro"/>
</dbReference>
<dbReference type="GO" id="GO:0008270">
    <property type="term" value="F:zinc ion binding"/>
    <property type="evidence" value="ECO:0007669"/>
    <property type="project" value="UniProtKB-UniRule"/>
</dbReference>
<dbReference type="PANTHER" id="PTHR24379:SF121">
    <property type="entry name" value="C2H2-TYPE DOMAIN-CONTAINING PROTEIN"/>
    <property type="match status" value="1"/>
</dbReference>
<evidence type="ECO:0000256" key="4">
    <source>
        <dbReference type="ARBA" id="ARBA00022833"/>
    </source>
</evidence>
<dbReference type="SUPFAM" id="SSF57667">
    <property type="entry name" value="beta-beta-alpha zinc fingers"/>
    <property type="match status" value="2"/>
</dbReference>
<dbReference type="InterPro" id="IPR013087">
    <property type="entry name" value="Znf_C2H2_type"/>
</dbReference>
<evidence type="ECO:0000256" key="1">
    <source>
        <dbReference type="ARBA" id="ARBA00022723"/>
    </source>
</evidence>
<sequence length="366" mass="42444">MNEICRICFEKCSTSNQKIENYAEIILKVFQVKLTLDSNLPQFICEPCLNGVLEADLLRDMCLKSQAVCMKAFENEAICKLLDEDSDEAYITEACEDSESDGFSESILFGSFDKEKTARCCICGESFELLELMRAHCLTTHTIDLYDDPKVNQCMVCGIVYDDTNLLQTHLSVFNPVDQSKITEPVVPPQENPVPEPKNLPEVVFVEKKNSNPKRISKKKYKPGLAYQCHICKVYIRGYRSHMEREHPTEKLEFKCYVCARSYQFMNSLTSHMHNIHCGGKRFTCNICHKVFARNSLMIQHREVTHYNIKKFECSVCHMKFSRKQHMLNHEKTHSDSYFNCKLCRAIFDKENDLSDHIFKHIHGDI</sequence>
<dbReference type="AlphaFoldDB" id="A0A336KT34"/>
<dbReference type="PROSITE" id="PS51915">
    <property type="entry name" value="ZAD"/>
    <property type="match status" value="1"/>
</dbReference>
<protein>
    <submittedName>
        <fullName evidence="9">CSON014017 protein</fullName>
    </submittedName>
</protein>
<dbReference type="EMBL" id="UFQS01000749">
    <property type="protein sequence ID" value="SSX06585.1"/>
    <property type="molecule type" value="Genomic_DNA"/>
</dbReference>
<keyword evidence="4 6" id="KW-0862">Zinc</keyword>
<feature type="binding site" evidence="6">
    <location>
        <position position="5"/>
    </location>
    <ligand>
        <name>Zn(2+)</name>
        <dbReference type="ChEBI" id="CHEBI:29105"/>
    </ligand>
</feature>
<feature type="domain" description="C2H2-type" evidence="7">
    <location>
        <begin position="312"/>
        <end position="339"/>
    </location>
</feature>
<evidence type="ECO:0000256" key="5">
    <source>
        <dbReference type="PROSITE-ProRule" id="PRU00042"/>
    </source>
</evidence>
<keyword evidence="2" id="KW-0677">Repeat</keyword>
<gene>
    <name evidence="9" type="primary">CSON014017</name>
</gene>
<accession>A0A336KT34</accession>
<feature type="binding site" evidence="6">
    <location>
        <position position="8"/>
    </location>
    <ligand>
        <name>Zn(2+)</name>
        <dbReference type="ChEBI" id="CHEBI:29105"/>
    </ligand>
</feature>
<evidence type="ECO:0000313" key="9">
    <source>
        <dbReference type="EMBL" id="SSX06585.1"/>
    </source>
</evidence>
<feature type="binding site" evidence="6">
    <location>
        <position position="45"/>
    </location>
    <ligand>
        <name>Zn(2+)</name>
        <dbReference type="ChEBI" id="CHEBI:29105"/>
    </ligand>
</feature>
<dbReference type="PROSITE" id="PS00028">
    <property type="entry name" value="ZINC_FINGER_C2H2_1"/>
    <property type="match status" value="5"/>
</dbReference>
<feature type="domain" description="C2H2-type" evidence="7">
    <location>
        <begin position="254"/>
        <end position="282"/>
    </location>
</feature>
<reference evidence="10" key="2">
    <citation type="submission" date="2018-07" db="EMBL/GenBank/DDBJ databases">
        <authorList>
            <person name="Quirk P.G."/>
            <person name="Krulwich T.A."/>
        </authorList>
    </citation>
    <scope>NUCLEOTIDE SEQUENCE</scope>
</reference>
<feature type="binding site" evidence="6">
    <location>
        <position position="48"/>
    </location>
    <ligand>
        <name>Zn(2+)</name>
        <dbReference type="ChEBI" id="CHEBI:29105"/>
    </ligand>
</feature>
<dbReference type="InterPro" id="IPR036236">
    <property type="entry name" value="Znf_C2H2_sf"/>
</dbReference>
<dbReference type="SMART" id="SM00868">
    <property type="entry name" value="zf-AD"/>
    <property type="match status" value="1"/>
</dbReference>
<evidence type="ECO:0000256" key="2">
    <source>
        <dbReference type="ARBA" id="ARBA00022737"/>
    </source>
</evidence>
<proteinExistence type="predicted"/>
<dbReference type="SMART" id="SM00355">
    <property type="entry name" value="ZnF_C2H2"/>
    <property type="match status" value="7"/>
</dbReference>
<evidence type="ECO:0000259" key="7">
    <source>
        <dbReference type="PROSITE" id="PS50157"/>
    </source>
</evidence>
<dbReference type="PROSITE" id="PS50157">
    <property type="entry name" value="ZINC_FINGER_C2H2_2"/>
    <property type="match status" value="3"/>
</dbReference>
<evidence type="ECO:0000256" key="3">
    <source>
        <dbReference type="ARBA" id="ARBA00022771"/>
    </source>
</evidence>
<dbReference type="EMBL" id="UFQT01000749">
    <property type="protein sequence ID" value="SSX26932.1"/>
    <property type="molecule type" value="Genomic_DNA"/>
</dbReference>
<keyword evidence="1 6" id="KW-0479">Metal-binding</keyword>
<dbReference type="InterPro" id="IPR012934">
    <property type="entry name" value="Znf_AD"/>
</dbReference>
<dbReference type="Pfam" id="PF07776">
    <property type="entry name" value="zf-AD"/>
    <property type="match status" value="1"/>
</dbReference>
<dbReference type="PANTHER" id="PTHR24379">
    <property type="entry name" value="KRAB AND ZINC FINGER DOMAIN-CONTAINING"/>
    <property type="match status" value="1"/>
</dbReference>
<dbReference type="Gene3D" id="3.30.160.60">
    <property type="entry name" value="Classic Zinc Finger"/>
    <property type="match status" value="2"/>
</dbReference>
<reference evidence="9" key="1">
    <citation type="submission" date="2018-04" db="EMBL/GenBank/DDBJ databases">
        <authorList>
            <person name="Go L.Y."/>
            <person name="Mitchell J.A."/>
        </authorList>
    </citation>
    <scope>NUCLEOTIDE SEQUENCE</scope>
    <source>
        <tissue evidence="9">Whole organism</tissue>
    </source>
</reference>
<dbReference type="Pfam" id="PF00096">
    <property type="entry name" value="zf-C2H2"/>
    <property type="match status" value="1"/>
</dbReference>
<feature type="domain" description="ZAD" evidence="8">
    <location>
        <begin position="3"/>
        <end position="72"/>
    </location>
</feature>
<dbReference type="VEuPathDB" id="VectorBase:CSON014017"/>
<dbReference type="Gene3D" id="3.40.1800.20">
    <property type="match status" value="1"/>
</dbReference>
<evidence type="ECO:0000256" key="6">
    <source>
        <dbReference type="PROSITE-ProRule" id="PRU01263"/>
    </source>
</evidence>
<evidence type="ECO:0000313" key="10">
    <source>
        <dbReference type="EMBL" id="SSX26932.1"/>
    </source>
</evidence>
<feature type="domain" description="C2H2-type" evidence="7">
    <location>
        <begin position="283"/>
        <end position="311"/>
    </location>
</feature>
<keyword evidence="3 5" id="KW-0863">Zinc-finger</keyword>
<evidence type="ECO:0000259" key="8">
    <source>
        <dbReference type="PROSITE" id="PS51915"/>
    </source>
</evidence>
<name>A0A336KT34_CULSO</name>